<dbReference type="SUPFAM" id="SSF53448">
    <property type="entry name" value="Nucleotide-diphospho-sugar transferases"/>
    <property type="match status" value="1"/>
</dbReference>
<dbReference type="InterPro" id="IPR050834">
    <property type="entry name" value="Glycosyltransf_2"/>
</dbReference>
<dbReference type="InterPro" id="IPR001173">
    <property type="entry name" value="Glyco_trans_2-like"/>
</dbReference>
<dbReference type="PANTHER" id="PTHR43685">
    <property type="entry name" value="GLYCOSYLTRANSFERASE"/>
    <property type="match status" value="1"/>
</dbReference>
<evidence type="ECO:0000259" key="1">
    <source>
        <dbReference type="Pfam" id="PF00535"/>
    </source>
</evidence>
<dbReference type="RefSeq" id="WP_071945924.1">
    <property type="nucleotide sequence ID" value="NZ_CP018139.1"/>
</dbReference>
<dbReference type="GO" id="GO:0044010">
    <property type="term" value="P:single-species biofilm formation"/>
    <property type="evidence" value="ECO:0007669"/>
    <property type="project" value="TreeGrafter"/>
</dbReference>
<reference evidence="3" key="1">
    <citation type="submission" date="2016-11" db="EMBL/GenBank/DDBJ databases">
        <title>Halolamina sediminis sp. nov., an extremely halophilic archaeon isolated from solar salt.</title>
        <authorList>
            <person name="Koh H.-W."/>
            <person name="Rani S."/>
            <person name="Park S.-J."/>
        </authorList>
    </citation>
    <scope>NUCLEOTIDE SEQUENCE [LARGE SCALE GENOMIC DNA]</scope>
    <source>
        <strain evidence="3">Hb3</strain>
    </source>
</reference>
<dbReference type="Proteomes" id="UP000181985">
    <property type="component" value="Chromosome"/>
</dbReference>
<name>A0A1J0VJD0_9GAMM</name>
<dbReference type="CDD" id="cd00761">
    <property type="entry name" value="Glyco_tranf_GTA_type"/>
    <property type="match status" value="1"/>
</dbReference>
<accession>A0A1J0VJD0</accession>
<dbReference type="EMBL" id="CP018139">
    <property type="protein sequence ID" value="APE32121.1"/>
    <property type="molecule type" value="Genomic_DNA"/>
</dbReference>
<feature type="domain" description="Glycosyltransferase 2-like" evidence="1">
    <location>
        <begin position="5"/>
        <end position="122"/>
    </location>
</feature>
<evidence type="ECO:0000313" key="3">
    <source>
        <dbReference type="Proteomes" id="UP000181985"/>
    </source>
</evidence>
<dbReference type="Pfam" id="PF00535">
    <property type="entry name" value="Glycos_transf_2"/>
    <property type="match status" value="1"/>
</dbReference>
<evidence type="ECO:0000313" key="2">
    <source>
        <dbReference type="EMBL" id="APE32121.1"/>
    </source>
</evidence>
<dbReference type="AlphaFoldDB" id="A0A1J0VJD0"/>
<keyword evidence="3" id="KW-1185">Reference proteome</keyword>
<gene>
    <name evidence="2" type="ORF">BOX17_14875</name>
</gene>
<organism evidence="2 3">
    <name type="scientific">Halomonas aestuarii</name>
    <dbReference type="NCBI Taxonomy" id="1897729"/>
    <lineage>
        <taxon>Bacteria</taxon>
        <taxon>Pseudomonadati</taxon>
        <taxon>Pseudomonadota</taxon>
        <taxon>Gammaproteobacteria</taxon>
        <taxon>Oceanospirillales</taxon>
        <taxon>Halomonadaceae</taxon>
        <taxon>Halomonas</taxon>
    </lineage>
</organism>
<dbReference type="PANTHER" id="PTHR43685:SF2">
    <property type="entry name" value="GLYCOSYLTRANSFERASE 2-LIKE DOMAIN-CONTAINING PROTEIN"/>
    <property type="match status" value="1"/>
</dbReference>
<dbReference type="InterPro" id="IPR029044">
    <property type="entry name" value="Nucleotide-diphossugar_trans"/>
</dbReference>
<proteinExistence type="predicted"/>
<protein>
    <recommendedName>
        <fullName evidence="1">Glycosyltransferase 2-like domain-containing protein</fullName>
    </recommendedName>
</protein>
<sequence>MPVFSVVMPVYNKVATLSSSLTCLYRQTCRHFEIIAVDDGSTDGSLEILKEAEIRGRLRLLQRDEPGPGGYAARNLGAEHSRGEWLVFFDADDLVLFDHLSRFANAIQAHPGLDLFVNGYQKIERDQRLPRVGLRAEGVMSRRAALSAFARCDFIHMNGACMRRDRFLGLGGFPIGRYRRGGDVYFWLKTLCELDAIHYDPAVTSLWQLQHSGVTRDLGNLRDGHPVADLLAEYSERLCWSERRQLHAAINRKVLSWAVEKKRHGQSVKSDLGALRWDGMRARTLYHLLSLILPDTFFTHMHSPSRRVASGAGKEER</sequence>
<dbReference type="KEGG" id="hsi:BOX17_14875"/>
<dbReference type="Gene3D" id="3.90.550.10">
    <property type="entry name" value="Spore Coat Polysaccharide Biosynthesis Protein SpsA, Chain A"/>
    <property type="match status" value="1"/>
</dbReference>